<dbReference type="SUPFAM" id="SSF56672">
    <property type="entry name" value="DNA/RNA polymerases"/>
    <property type="match status" value="1"/>
</dbReference>
<comment type="caution">
    <text evidence="3">The sequence shown here is derived from an EMBL/GenBank/DDBJ whole genome shotgun (WGS) entry which is preliminary data.</text>
</comment>
<accession>A0A437J9S6</accession>
<dbReference type="Proteomes" id="UP000282977">
    <property type="component" value="Unassembled WGS sequence"/>
</dbReference>
<dbReference type="OrthoDB" id="9788640at2"/>
<dbReference type="PANTHER" id="PTHR35369:SF2">
    <property type="entry name" value="BLR3025 PROTEIN"/>
    <property type="match status" value="1"/>
</dbReference>
<proteinExistence type="predicted"/>
<feature type="domain" description="DNA polymerase Y-family little finger" evidence="2">
    <location>
        <begin position="259"/>
        <end position="364"/>
    </location>
</feature>
<evidence type="ECO:0000256" key="1">
    <source>
        <dbReference type="ARBA" id="ARBA00022763"/>
    </source>
</evidence>
<sequence>MWSGIVTEQCSEATGHGQRRYLALWFPFLPTDRLMREASSRCAVPDDAPFALVEKVRGAMRLAALDPRAHALGLTPGLALADARARIPELAVFDADPQADLRWLERIADRGDRFTPMVALDPPDGLTFDITGCTHLFGGERQLVRDVEQHMRPWVSHMRHACADTALGAQALARFQTVPAPSEAEALRRLPIAALRLESETEIALRRAGLKTIGDLAARPVAPLAARFGAEAVDTLAAILGRTDRRITPRRPPPALLFERRFADPVTQTEHALGIIGELAQQAAAALEERRKGGRHFTARLFRTDGRVYDIAIECGLPVRDADLLIRLFRERMSALADPVDPGFGFDMIRLSVPHTEPLGATQLELEGGAIHEEAMAALIDRLSTRLGRGRIRRLVWQDTHIPEQGVLALPAIDVPAPEPWIAPEPGQPPLRPIHLFDPPQPIHVMAEVPDGPPRRFRWRRAQHDIIRFEGPERIAAQWWRQPGKQGLTRDYYRVEDARGRRFWLFRHGLYDREKPDPRWYIHGLFA</sequence>
<evidence type="ECO:0000313" key="3">
    <source>
        <dbReference type="EMBL" id="RVT42259.1"/>
    </source>
</evidence>
<dbReference type="InterPro" id="IPR017961">
    <property type="entry name" value="DNA_pol_Y-fam_little_finger"/>
</dbReference>
<keyword evidence="1" id="KW-0227">DNA damage</keyword>
<dbReference type="AlphaFoldDB" id="A0A437J9S6"/>
<dbReference type="EMBL" id="RZUL01000002">
    <property type="protein sequence ID" value="RVT42259.1"/>
    <property type="molecule type" value="Genomic_DNA"/>
</dbReference>
<organism evidence="3 4">
    <name type="scientific">Sphingobium algorifonticola</name>
    <dbReference type="NCBI Taxonomy" id="2008318"/>
    <lineage>
        <taxon>Bacteria</taxon>
        <taxon>Pseudomonadati</taxon>
        <taxon>Pseudomonadota</taxon>
        <taxon>Alphaproteobacteria</taxon>
        <taxon>Sphingomonadales</taxon>
        <taxon>Sphingomonadaceae</taxon>
        <taxon>Sphingobium</taxon>
    </lineage>
</organism>
<dbReference type="GO" id="GO:0006281">
    <property type="term" value="P:DNA repair"/>
    <property type="evidence" value="ECO:0007669"/>
    <property type="project" value="InterPro"/>
</dbReference>
<reference evidence="3 4" key="1">
    <citation type="submission" date="2019-01" db="EMBL/GenBank/DDBJ databases">
        <authorList>
            <person name="Chen W.-M."/>
        </authorList>
    </citation>
    <scope>NUCLEOTIDE SEQUENCE [LARGE SCALE GENOMIC DNA]</scope>
    <source>
        <strain evidence="3 4">TLA-22</strain>
    </source>
</reference>
<dbReference type="PANTHER" id="PTHR35369">
    <property type="entry name" value="BLR3025 PROTEIN-RELATED"/>
    <property type="match status" value="1"/>
</dbReference>
<evidence type="ECO:0000313" key="4">
    <source>
        <dbReference type="Proteomes" id="UP000282977"/>
    </source>
</evidence>
<dbReference type="InterPro" id="IPR043502">
    <property type="entry name" value="DNA/RNA_pol_sf"/>
</dbReference>
<protein>
    <submittedName>
        <fullName evidence="3">DNA polymerase Y family protein</fullName>
    </submittedName>
</protein>
<gene>
    <name evidence="3" type="ORF">ENE74_08620</name>
</gene>
<name>A0A437J9S6_9SPHN</name>
<evidence type="ECO:0000259" key="2">
    <source>
        <dbReference type="Pfam" id="PF11799"/>
    </source>
</evidence>
<dbReference type="InterPro" id="IPR050356">
    <property type="entry name" value="SulA_CellDiv_inhibitor"/>
</dbReference>
<dbReference type="Pfam" id="PF11799">
    <property type="entry name" value="IMS_C"/>
    <property type="match status" value="1"/>
</dbReference>
<keyword evidence="4" id="KW-1185">Reference proteome</keyword>
<dbReference type="GO" id="GO:0003684">
    <property type="term" value="F:damaged DNA binding"/>
    <property type="evidence" value="ECO:0007669"/>
    <property type="project" value="InterPro"/>
</dbReference>
<dbReference type="CDD" id="cd03468">
    <property type="entry name" value="PolY_like"/>
    <property type="match status" value="1"/>
</dbReference>